<feature type="region of interest" description="Disordered" evidence="3">
    <location>
        <begin position="39"/>
        <end position="106"/>
    </location>
</feature>
<keyword evidence="2" id="KW-0647">Proteasome</keyword>
<feature type="region of interest" description="Disordered" evidence="3">
    <location>
        <begin position="1"/>
        <end position="20"/>
    </location>
</feature>
<accession>A0A8H3HS62</accession>
<feature type="compositionally biased region" description="Acidic residues" evidence="3">
    <location>
        <begin position="68"/>
        <end position="80"/>
    </location>
</feature>
<dbReference type="EMBL" id="CAJNJQ010003837">
    <property type="protein sequence ID" value="CAE7205471.1"/>
    <property type="molecule type" value="Genomic_DNA"/>
</dbReference>
<dbReference type="GO" id="GO:0006406">
    <property type="term" value="P:mRNA export from nucleus"/>
    <property type="evidence" value="ECO:0007669"/>
    <property type="project" value="UniProtKB-UniRule"/>
</dbReference>
<dbReference type="PANTHER" id="PTHR16771:SF0">
    <property type="entry name" value="26S PROTEASOME COMPLEX SUBUNIT SEM1"/>
    <property type="match status" value="1"/>
</dbReference>
<sequence length="106" mass="11923">MSATTKASTDTKMDVDGLKKNQIPALGVLEEDDEFEEFPAQDWEDRDTDAANLTNPPSGGAKNSADNLWEDNWDDDDVEDDFSKQLREEVAKQQALRPNEPQPMTH</sequence>
<protein>
    <recommendedName>
        <fullName evidence="2">26S proteasome complex subunit SEM1</fullName>
    </recommendedName>
</protein>
<dbReference type="Proteomes" id="UP000663827">
    <property type="component" value="Unassembled WGS sequence"/>
</dbReference>
<comment type="caution">
    <text evidence="4">The sequence shown here is derived from an EMBL/GenBank/DDBJ whole genome shotgun (WGS) entry which is preliminary data.</text>
</comment>
<comment type="similarity">
    <text evidence="1 2">Belongs to the DSS1/SEM1 family.</text>
</comment>
<evidence type="ECO:0000256" key="2">
    <source>
        <dbReference type="RuleBase" id="RU369057"/>
    </source>
</evidence>
<feature type="compositionally biased region" description="Basic and acidic residues" evidence="3">
    <location>
        <begin position="9"/>
        <end position="19"/>
    </location>
</feature>
<evidence type="ECO:0000313" key="4">
    <source>
        <dbReference type="EMBL" id="CAE7205471.1"/>
    </source>
</evidence>
<dbReference type="PANTHER" id="PTHR16771">
    <property type="entry name" value="26 PROTEASOME COMPLEX SUBUNIT DSS1"/>
    <property type="match status" value="1"/>
</dbReference>
<keyword evidence="2" id="KW-0539">Nucleus</keyword>
<dbReference type="OrthoDB" id="2012278at2759"/>
<organism evidence="4 5">
    <name type="scientific">Rhizoctonia solani</name>
    <dbReference type="NCBI Taxonomy" id="456999"/>
    <lineage>
        <taxon>Eukaryota</taxon>
        <taxon>Fungi</taxon>
        <taxon>Dikarya</taxon>
        <taxon>Basidiomycota</taxon>
        <taxon>Agaricomycotina</taxon>
        <taxon>Agaricomycetes</taxon>
        <taxon>Cantharellales</taxon>
        <taxon>Ceratobasidiaceae</taxon>
        <taxon>Rhizoctonia</taxon>
    </lineage>
</organism>
<reference evidence="4" key="1">
    <citation type="submission" date="2021-01" db="EMBL/GenBank/DDBJ databases">
        <authorList>
            <person name="Kaushik A."/>
        </authorList>
    </citation>
    <scope>NUCLEOTIDE SEQUENCE</scope>
    <source>
        <strain evidence="4">AG5</strain>
    </source>
</reference>
<dbReference type="SMART" id="SM01385">
    <property type="entry name" value="DSS1_SEM1"/>
    <property type="match status" value="1"/>
</dbReference>
<comment type="subcellular location">
    <subcellularLocation>
        <location evidence="2">Nucleus</location>
    </subcellularLocation>
</comment>
<dbReference type="GO" id="GO:0008541">
    <property type="term" value="C:proteasome regulatory particle, lid subcomplex"/>
    <property type="evidence" value="ECO:0007669"/>
    <property type="project" value="UniProtKB-UniRule"/>
</dbReference>
<dbReference type="GO" id="GO:0005634">
    <property type="term" value="C:nucleus"/>
    <property type="evidence" value="ECO:0007669"/>
    <property type="project" value="UniProtKB-SubCell"/>
</dbReference>
<dbReference type="GO" id="GO:0043248">
    <property type="term" value="P:proteasome assembly"/>
    <property type="evidence" value="ECO:0007669"/>
    <property type="project" value="UniProtKB-UniRule"/>
</dbReference>
<gene>
    <name evidence="4" type="ORF">RDB_LOCUS143166</name>
</gene>
<proteinExistence type="inferred from homology"/>
<dbReference type="AlphaFoldDB" id="A0A8H3HS62"/>
<evidence type="ECO:0000256" key="1">
    <source>
        <dbReference type="ARBA" id="ARBA00034491"/>
    </source>
</evidence>
<feature type="compositionally biased region" description="Basic and acidic residues" evidence="3">
    <location>
        <begin position="81"/>
        <end position="91"/>
    </location>
</feature>
<dbReference type="InterPro" id="IPR007834">
    <property type="entry name" value="DSS1_SEM1"/>
</dbReference>
<evidence type="ECO:0000313" key="5">
    <source>
        <dbReference type="Proteomes" id="UP000663827"/>
    </source>
</evidence>
<dbReference type="GO" id="GO:0000724">
    <property type="term" value="P:double-strand break repair via homologous recombination"/>
    <property type="evidence" value="ECO:0007669"/>
    <property type="project" value="TreeGrafter"/>
</dbReference>
<evidence type="ECO:0000256" key="3">
    <source>
        <dbReference type="SAM" id="MobiDB-lite"/>
    </source>
</evidence>
<comment type="function">
    <text evidence="2">Component of the 26S proteasome, a multiprotein complex involved in the ATP-dependent degradation of ubiquitinated proteins.</text>
</comment>
<dbReference type="Pfam" id="PF05160">
    <property type="entry name" value="DSS1_SEM1"/>
    <property type="match status" value="1"/>
</dbReference>
<name>A0A8H3HS62_9AGAM</name>